<dbReference type="STRING" id="526221.C9SI12"/>
<comment type="function">
    <text evidence="5">Involved in ribosomal large subunit assembly.</text>
</comment>
<dbReference type="Pfam" id="PF04939">
    <property type="entry name" value="RRS1"/>
    <property type="match status" value="1"/>
</dbReference>
<evidence type="ECO:0000313" key="8">
    <source>
        <dbReference type="Proteomes" id="UP000008698"/>
    </source>
</evidence>
<dbReference type="AlphaFoldDB" id="C9SI12"/>
<gene>
    <name evidence="7" type="ORF">VDBG_04694</name>
</gene>
<dbReference type="HOGENOM" id="CLU_065163_2_0_1"/>
<reference evidence="8" key="1">
    <citation type="journal article" date="2011" name="PLoS Pathog.">
        <title>Comparative genomics yields insights into niche adaptation of plant vascular wilt pathogens.</title>
        <authorList>
            <person name="Klosterman S.J."/>
            <person name="Subbarao K.V."/>
            <person name="Kang S."/>
            <person name="Veronese P."/>
            <person name="Gold S.E."/>
            <person name="Thomma B.P.H.J."/>
            <person name="Chen Z."/>
            <person name="Henrissat B."/>
            <person name="Lee Y.-H."/>
            <person name="Park J."/>
            <person name="Garcia-Pedrajas M.D."/>
            <person name="Barbara D.J."/>
            <person name="Anchieta A."/>
            <person name="de Jonge R."/>
            <person name="Santhanam P."/>
            <person name="Maruthachalam K."/>
            <person name="Atallah Z."/>
            <person name="Amyotte S.G."/>
            <person name="Paz Z."/>
            <person name="Inderbitzin P."/>
            <person name="Hayes R.J."/>
            <person name="Heiman D.I."/>
            <person name="Young S."/>
            <person name="Zeng Q."/>
            <person name="Engels R."/>
            <person name="Galagan J."/>
            <person name="Cuomo C.A."/>
            <person name="Dobinson K.F."/>
            <person name="Ma L.-J."/>
        </authorList>
    </citation>
    <scope>NUCLEOTIDE SEQUENCE [LARGE SCALE GENOMIC DNA]</scope>
    <source>
        <strain evidence="8">VaMs.102 / ATCC MYA-4576 / FGSC 10136</strain>
    </source>
</reference>
<feature type="compositionally biased region" description="Basic and acidic residues" evidence="6">
    <location>
        <begin position="166"/>
        <end position="179"/>
    </location>
</feature>
<evidence type="ECO:0000313" key="7">
    <source>
        <dbReference type="EMBL" id="EEY18585.1"/>
    </source>
</evidence>
<keyword evidence="3 5" id="KW-0690">Ribosome biogenesis</keyword>
<feature type="region of interest" description="Disordered" evidence="6">
    <location>
        <begin position="139"/>
        <end position="198"/>
    </location>
</feature>
<dbReference type="EMBL" id="DS985218">
    <property type="protein sequence ID" value="EEY18585.1"/>
    <property type="molecule type" value="Genomic_DNA"/>
</dbReference>
<evidence type="ECO:0000256" key="6">
    <source>
        <dbReference type="SAM" id="MobiDB-lite"/>
    </source>
</evidence>
<dbReference type="KEGG" id="val:VDBG_04694"/>
<sequence length="198" mass="22131">MATTDSKAKLSVTVDRATPYYFDLGLLQATDPNPFKITSSNIEEDLASIARDGAQVIINQLMTACPITATADGVLLTLPPPSTPLPRELPVPKAKEPTKWERFAAKRGIKPKTREQRRNLAFDEDTGEWARKWGYKGLNKKGENDWLVGGSTRAAEAAAKGRAPRSRGDGRRREEEKVRRNERKQRKNARESMQTGKK</sequence>
<dbReference type="OMA" id="KMVYDEA"/>
<evidence type="ECO:0000256" key="3">
    <source>
        <dbReference type="ARBA" id="ARBA00022517"/>
    </source>
</evidence>
<dbReference type="GeneID" id="9530306"/>
<proteinExistence type="inferred from homology"/>
<keyword evidence="4 5" id="KW-0539">Nucleus</keyword>
<comment type="subcellular location">
    <subcellularLocation>
        <location evidence="1 5">Nucleus</location>
    </subcellularLocation>
</comment>
<keyword evidence="8" id="KW-1185">Reference proteome</keyword>
<evidence type="ECO:0000256" key="1">
    <source>
        <dbReference type="ARBA" id="ARBA00004123"/>
    </source>
</evidence>
<comment type="similarity">
    <text evidence="2 5">Belongs to the RRS1 family.</text>
</comment>
<dbReference type="OrthoDB" id="28455at2759"/>
<dbReference type="eggNOG" id="KOG1765">
    <property type="taxonomic scope" value="Eukaryota"/>
</dbReference>
<organism evidence="8">
    <name type="scientific">Verticillium alfalfae (strain VaMs.102 / ATCC MYA-4576 / FGSC 10136)</name>
    <name type="common">Verticillium wilt of alfalfa</name>
    <name type="synonym">Verticillium albo-atrum</name>
    <dbReference type="NCBI Taxonomy" id="526221"/>
    <lineage>
        <taxon>Eukaryota</taxon>
        <taxon>Fungi</taxon>
        <taxon>Dikarya</taxon>
        <taxon>Ascomycota</taxon>
        <taxon>Pezizomycotina</taxon>
        <taxon>Sordariomycetes</taxon>
        <taxon>Hypocreomycetidae</taxon>
        <taxon>Glomerellales</taxon>
        <taxon>Plectosphaerellaceae</taxon>
        <taxon>Verticillium</taxon>
    </lineage>
</organism>
<dbReference type="GO" id="GO:0005634">
    <property type="term" value="C:nucleus"/>
    <property type="evidence" value="ECO:0007669"/>
    <property type="project" value="UniProtKB-SubCell"/>
</dbReference>
<evidence type="ECO:0000256" key="4">
    <source>
        <dbReference type="ARBA" id="ARBA00023242"/>
    </source>
</evidence>
<dbReference type="GO" id="GO:0042254">
    <property type="term" value="P:ribosome biogenesis"/>
    <property type="evidence" value="ECO:0007669"/>
    <property type="project" value="UniProtKB-KW"/>
</dbReference>
<evidence type="ECO:0000256" key="5">
    <source>
        <dbReference type="RuleBase" id="RU364132"/>
    </source>
</evidence>
<protein>
    <recommendedName>
        <fullName evidence="5">Ribosome biogenesis regulatory protein</fullName>
    </recommendedName>
</protein>
<dbReference type="Proteomes" id="UP000008698">
    <property type="component" value="Unassembled WGS sequence"/>
</dbReference>
<evidence type="ECO:0000256" key="2">
    <source>
        <dbReference type="ARBA" id="ARBA00010077"/>
    </source>
</evidence>
<dbReference type="InterPro" id="IPR007023">
    <property type="entry name" value="Ribosom_reg"/>
</dbReference>
<accession>C9SI12</accession>
<name>C9SI12_VERA1</name>
<dbReference type="RefSeq" id="XP_003005088.1">
    <property type="nucleotide sequence ID" value="XM_003005042.1"/>
</dbReference>